<evidence type="ECO:0008006" key="4">
    <source>
        <dbReference type="Google" id="ProtNLM"/>
    </source>
</evidence>
<keyword evidence="1" id="KW-0812">Transmembrane</keyword>
<comment type="caution">
    <text evidence="2">The sequence shown here is derived from an EMBL/GenBank/DDBJ whole genome shotgun (WGS) entry which is preliminary data.</text>
</comment>
<evidence type="ECO:0000313" key="3">
    <source>
        <dbReference type="Proteomes" id="UP000436088"/>
    </source>
</evidence>
<gene>
    <name evidence="2" type="ORF">F3Y22_tig00110556pilonHSYRG00532</name>
</gene>
<organism evidence="2 3">
    <name type="scientific">Hibiscus syriacus</name>
    <name type="common">Rose of Sharon</name>
    <dbReference type="NCBI Taxonomy" id="106335"/>
    <lineage>
        <taxon>Eukaryota</taxon>
        <taxon>Viridiplantae</taxon>
        <taxon>Streptophyta</taxon>
        <taxon>Embryophyta</taxon>
        <taxon>Tracheophyta</taxon>
        <taxon>Spermatophyta</taxon>
        <taxon>Magnoliopsida</taxon>
        <taxon>eudicotyledons</taxon>
        <taxon>Gunneridae</taxon>
        <taxon>Pentapetalae</taxon>
        <taxon>rosids</taxon>
        <taxon>malvids</taxon>
        <taxon>Malvales</taxon>
        <taxon>Malvaceae</taxon>
        <taxon>Malvoideae</taxon>
        <taxon>Hibiscus</taxon>
    </lineage>
</organism>
<keyword evidence="3" id="KW-1185">Reference proteome</keyword>
<dbReference type="AlphaFoldDB" id="A0A6A3ABX5"/>
<keyword evidence="1" id="KW-1133">Transmembrane helix</keyword>
<dbReference type="Gene3D" id="2.60.40.420">
    <property type="entry name" value="Cupredoxins - blue copper proteins"/>
    <property type="match status" value="1"/>
</dbReference>
<dbReference type="Proteomes" id="UP000436088">
    <property type="component" value="Unassembled WGS sequence"/>
</dbReference>
<evidence type="ECO:0000313" key="2">
    <source>
        <dbReference type="EMBL" id="KAE8700665.1"/>
    </source>
</evidence>
<keyword evidence="1" id="KW-0472">Membrane</keyword>
<accession>A0A6A3ABX5</accession>
<proteinExistence type="predicted"/>
<feature type="transmembrane region" description="Helical" evidence="1">
    <location>
        <begin position="108"/>
        <end position="129"/>
    </location>
</feature>
<sequence length="130" mass="13923">MNGSVEASKQFTVGDHVGWQQPSANNTDVYGQWARSKGFMSETLSLSSIGMTRAGFFYFISGVLDHCKSGERLMIQVMGLHQRVQPPPAVANPQEVGIAPGPHPSSGILLTAPTLTSLFLAFIVTAVAFE</sequence>
<dbReference type="SUPFAM" id="SSF49503">
    <property type="entry name" value="Cupredoxins"/>
    <property type="match status" value="1"/>
</dbReference>
<evidence type="ECO:0000256" key="1">
    <source>
        <dbReference type="SAM" id="Phobius"/>
    </source>
</evidence>
<name>A0A6A3ABX5_HIBSY</name>
<reference evidence="2" key="1">
    <citation type="submission" date="2019-09" db="EMBL/GenBank/DDBJ databases">
        <title>Draft genome information of white flower Hibiscus syriacus.</title>
        <authorList>
            <person name="Kim Y.-M."/>
        </authorList>
    </citation>
    <scope>NUCLEOTIDE SEQUENCE [LARGE SCALE GENOMIC DNA]</scope>
    <source>
        <strain evidence="2">YM2019G1</strain>
    </source>
</reference>
<dbReference type="EMBL" id="VEPZ02001028">
    <property type="protein sequence ID" value="KAE8700665.1"/>
    <property type="molecule type" value="Genomic_DNA"/>
</dbReference>
<protein>
    <recommendedName>
        <fullName evidence="4">Phytocyanin domain-containing protein</fullName>
    </recommendedName>
</protein>
<dbReference type="InterPro" id="IPR008972">
    <property type="entry name" value="Cupredoxin"/>
</dbReference>